<evidence type="ECO:0000313" key="2">
    <source>
        <dbReference type="EMBL" id="QDI74017.1"/>
    </source>
</evidence>
<name>A0A514K303_9VIRU</name>
<reference evidence="2" key="1">
    <citation type="submission" date="2019-02" db="EMBL/GenBank/DDBJ databases">
        <title>Spindle-shaped viruses infect a marine ammonia-oxidizing thaumarchaeon.</title>
        <authorList>
            <person name="Kim J.-G."/>
            <person name="Kim S.-J."/>
            <person name="Rhee S.-K."/>
        </authorList>
    </citation>
    <scope>NUCLEOTIDE SEQUENCE [LARGE SCALE GENOMIC DNA]</scope>
    <source>
        <strain evidence="2">NSV2</strain>
    </source>
</reference>
<keyword evidence="1" id="KW-1133">Transmembrane helix</keyword>
<keyword evidence="1" id="KW-0472">Membrane</keyword>
<sequence>MTNQQEMINPHFAGLIVVGIILFAISISLSNSYDAQKEGLRTCEEIFDRHDQGIEETKFKTFDECENYISSYEKSLGNASFAMLFGAFIGIGMAILGIFALIYVKDSTDQEK</sequence>
<organism evidence="2">
    <name type="scientific">Nitrosopumilus spindle-shaped virus 1</name>
    <dbReference type="NCBI Taxonomy" id="2848002"/>
    <lineage>
        <taxon>Viruses</taxon>
        <taxon>Viruses incertae sedis</taxon>
        <taxon>Thaspiviridae</taxon>
        <taxon>Nitmarvirus</taxon>
        <taxon>Nitmarvirus maris</taxon>
        <taxon>Nitmarvirus NSV1</taxon>
    </lineage>
</organism>
<feature type="transmembrane region" description="Helical" evidence="1">
    <location>
        <begin position="81"/>
        <end position="104"/>
    </location>
</feature>
<feature type="transmembrane region" description="Helical" evidence="1">
    <location>
        <begin position="12"/>
        <end position="30"/>
    </location>
</feature>
<dbReference type="EMBL" id="MK570055">
    <property type="protein sequence ID" value="QDI74017.1"/>
    <property type="molecule type" value="Genomic_DNA"/>
</dbReference>
<protein>
    <submittedName>
        <fullName evidence="2">Uncharacterized protein</fullName>
    </submittedName>
</protein>
<accession>A0A514K303</accession>
<evidence type="ECO:0000256" key="1">
    <source>
        <dbReference type="SAM" id="Phobius"/>
    </source>
</evidence>
<proteinExistence type="predicted"/>
<keyword evidence="1" id="KW-0812">Transmembrane</keyword>
<dbReference type="KEGG" id="vg:80402637"/>